<dbReference type="GO" id="GO:0002229">
    <property type="term" value="P:defense response to oomycetes"/>
    <property type="evidence" value="ECO:0007669"/>
    <property type="project" value="UniProtKB-ARBA"/>
</dbReference>
<evidence type="ECO:0000256" key="3">
    <source>
        <dbReference type="ARBA" id="ARBA00010217"/>
    </source>
</evidence>
<evidence type="ECO:0000256" key="12">
    <source>
        <dbReference type="ARBA" id="ARBA00023180"/>
    </source>
</evidence>
<dbReference type="PROSITE" id="PS50011">
    <property type="entry name" value="PROTEIN_KINASE_DOM"/>
    <property type="match status" value="1"/>
</dbReference>
<feature type="domain" description="Protein kinase" evidence="13">
    <location>
        <begin position="1"/>
        <end position="137"/>
    </location>
</feature>
<dbReference type="GO" id="GO:0004672">
    <property type="term" value="F:protein kinase activity"/>
    <property type="evidence" value="ECO:0007669"/>
    <property type="project" value="InterPro"/>
</dbReference>
<dbReference type="FunFam" id="1.10.510.10:FF:000240">
    <property type="entry name" value="Lectin-domain containing receptor kinase A4.3"/>
    <property type="match status" value="1"/>
</dbReference>
<comment type="subcellular location">
    <subcellularLocation>
        <location evidence="1">Cell membrane</location>
        <topology evidence="1">Single-pass type I membrane protein</topology>
    </subcellularLocation>
</comment>
<keyword evidence="4" id="KW-1003">Cell membrane</keyword>
<keyword evidence="14" id="KW-0808">Transferase</keyword>
<dbReference type="AlphaFoldDB" id="A0AAN8V5S2"/>
<dbReference type="Pfam" id="PF00069">
    <property type="entry name" value="Pkinase"/>
    <property type="match status" value="1"/>
</dbReference>
<evidence type="ECO:0000256" key="8">
    <source>
        <dbReference type="ARBA" id="ARBA00022840"/>
    </source>
</evidence>
<name>A0AAN8V5S2_9MAGN</name>
<evidence type="ECO:0000256" key="6">
    <source>
        <dbReference type="ARBA" id="ARBA00022729"/>
    </source>
</evidence>
<dbReference type="Gene3D" id="1.10.510.10">
    <property type="entry name" value="Transferase(Phosphotransferase) domain 1"/>
    <property type="match status" value="1"/>
</dbReference>
<keyword evidence="8" id="KW-0067">ATP-binding</keyword>
<keyword evidence="10" id="KW-0472">Membrane</keyword>
<evidence type="ECO:0000256" key="7">
    <source>
        <dbReference type="ARBA" id="ARBA00022741"/>
    </source>
</evidence>
<comment type="similarity">
    <text evidence="3">In the C-terminal section; belongs to the protein kinase superfamily. Ser/Thr protein kinase family.</text>
</comment>
<keyword evidence="6" id="KW-0732">Signal</keyword>
<dbReference type="EMBL" id="JBAMMX010000018">
    <property type="protein sequence ID" value="KAK6923242.1"/>
    <property type="molecule type" value="Genomic_DNA"/>
</dbReference>
<keyword evidence="14" id="KW-0418">Kinase</keyword>
<dbReference type="Proteomes" id="UP001370490">
    <property type="component" value="Unassembled WGS sequence"/>
</dbReference>
<evidence type="ECO:0000256" key="1">
    <source>
        <dbReference type="ARBA" id="ARBA00004251"/>
    </source>
</evidence>
<keyword evidence="11" id="KW-0675">Receptor</keyword>
<evidence type="ECO:0000256" key="10">
    <source>
        <dbReference type="ARBA" id="ARBA00023136"/>
    </source>
</evidence>
<reference evidence="14 15" key="1">
    <citation type="submission" date="2023-12" db="EMBL/GenBank/DDBJ databases">
        <title>A high-quality genome assembly for Dillenia turbinata (Dilleniales).</title>
        <authorList>
            <person name="Chanderbali A."/>
        </authorList>
    </citation>
    <scope>NUCLEOTIDE SEQUENCE [LARGE SCALE GENOMIC DNA]</scope>
    <source>
        <strain evidence="14">LSX21</strain>
        <tissue evidence="14">Leaf</tissue>
    </source>
</reference>
<dbReference type="GO" id="GO:0005886">
    <property type="term" value="C:plasma membrane"/>
    <property type="evidence" value="ECO:0007669"/>
    <property type="project" value="UniProtKB-SubCell"/>
</dbReference>
<dbReference type="PANTHER" id="PTHR27007">
    <property type="match status" value="1"/>
</dbReference>
<proteinExistence type="inferred from homology"/>
<evidence type="ECO:0000256" key="4">
    <source>
        <dbReference type="ARBA" id="ARBA00022475"/>
    </source>
</evidence>
<evidence type="ECO:0000313" key="15">
    <source>
        <dbReference type="Proteomes" id="UP001370490"/>
    </source>
</evidence>
<dbReference type="InterPro" id="IPR050528">
    <property type="entry name" value="L-type_Lectin-RKs"/>
</dbReference>
<dbReference type="InterPro" id="IPR000719">
    <property type="entry name" value="Prot_kinase_dom"/>
</dbReference>
<evidence type="ECO:0000256" key="9">
    <source>
        <dbReference type="ARBA" id="ARBA00022989"/>
    </source>
</evidence>
<evidence type="ECO:0000256" key="2">
    <source>
        <dbReference type="ARBA" id="ARBA00008536"/>
    </source>
</evidence>
<comment type="similarity">
    <text evidence="2">In the N-terminal section; belongs to the leguminous lectin family.</text>
</comment>
<sequence>MGSWGQNCSWLIDHEQQYQTTTLVGTTLYLAPECFNKCKASKESDVYSYGIVALEITCGRRPVDSKAEESKVILVEWVWELYGQGRILEAVDEKLGKKFDFKQIEHLMIVGLRCAHPDYKLRPTMRQAIKVLNFDAP</sequence>
<keyword evidence="15" id="KW-1185">Reference proteome</keyword>
<dbReference type="SUPFAM" id="SSF56112">
    <property type="entry name" value="Protein kinase-like (PK-like)"/>
    <property type="match status" value="1"/>
</dbReference>
<evidence type="ECO:0000256" key="11">
    <source>
        <dbReference type="ARBA" id="ARBA00023170"/>
    </source>
</evidence>
<evidence type="ECO:0000313" key="14">
    <source>
        <dbReference type="EMBL" id="KAK6923242.1"/>
    </source>
</evidence>
<organism evidence="14 15">
    <name type="scientific">Dillenia turbinata</name>
    <dbReference type="NCBI Taxonomy" id="194707"/>
    <lineage>
        <taxon>Eukaryota</taxon>
        <taxon>Viridiplantae</taxon>
        <taxon>Streptophyta</taxon>
        <taxon>Embryophyta</taxon>
        <taxon>Tracheophyta</taxon>
        <taxon>Spermatophyta</taxon>
        <taxon>Magnoliopsida</taxon>
        <taxon>eudicotyledons</taxon>
        <taxon>Gunneridae</taxon>
        <taxon>Pentapetalae</taxon>
        <taxon>Dilleniales</taxon>
        <taxon>Dilleniaceae</taxon>
        <taxon>Dillenia</taxon>
    </lineage>
</organism>
<evidence type="ECO:0000256" key="5">
    <source>
        <dbReference type="ARBA" id="ARBA00022692"/>
    </source>
</evidence>
<accession>A0AAN8V5S2</accession>
<keyword evidence="5" id="KW-0812">Transmembrane</keyword>
<dbReference type="GO" id="GO:0005524">
    <property type="term" value="F:ATP binding"/>
    <property type="evidence" value="ECO:0007669"/>
    <property type="project" value="UniProtKB-KW"/>
</dbReference>
<comment type="caution">
    <text evidence="14">The sequence shown here is derived from an EMBL/GenBank/DDBJ whole genome shotgun (WGS) entry which is preliminary data.</text>
</comment>
<dbReference type="InterPro" id="IPR011009">
    <property type="entry name" value="Kinase-like_dom_sf"/>
</dbReference>
<gene>
    <name evidence="14" type="ORF">RJ641_011546</name>
</gene>
<evidence type="ECO:0000259" key="13">
    <source>
        <dbReference type="PROSITE" id="PS50011"/>
    </source>
</evidence>
<keyword evidence="12" id="KW-0325">Glycoprotein</keyword>
<keyword evidence="9" id="KW-1133">Transmembrane helix</keyword>
<protein>
    <submittedName>
        <fullName evidence="14">Protein kinase domain</fullName>
    </submittedName>
</protein>
<keyword evidence="7" id="KW-0547">Nucleotide-binding</keyword>